<accession>A0A3M5V7S2</accession>
<evidence type="ECO:0000256" key="1">
    <source>
        <dbReference type="ARBA" id="ARBA00004442"/>
    </source>
</evidence>
<reference evidence="5 6" key="1">
    <citation type="submission" date="2018-08" db="EMBL/GenBank/DDBJ databases">
        <title>Recombination of ecologically and evolutionarily significant loci maintains genetic cohesion in the Pseudomonas syringae species complex.</title>
        <authorList>
            <person name="Dillon M."/>
            <person name="Thakur S."/>
            <person name="Almeida R.N.D."/>
            <person name="Weir B.S."/>
            <person name="Guttman D.S."/>
        </authorList>
    </citation>
    <scope>NUCLEOTIDE SEQUENCE [LARGE SCALE GENOMIC DNA]</scope>
    <source>
        <strain evidence="5 6">ICMP 867</strain>
    </source>
</reference>
<evidence type="ECO:0000313" key="5">
    <source>
        <dbReference type="EMBL" id="RMO47358.1"/>
    </source>
</evidence>
<evidence type="ECO:0000256" key="3">
    <source>
        <dbReference type="ARBA" id="ARBA00023237"/>
    </source>
</evidence>
<organism evidence="5 6">
    <name type="scientific">Pseudomonas savastanoi pv. glycinea</name>
    <name type="common">Pseudomonas syringae pv. glycinea</name>
    <dbReference type="NCBI Taxonomy" id="318"/>
    <lineage>
        <taxon>Bacteria</taxon>
        <taxon>Pseudomonadati</taxon>
        <taxon>Pseudomonadota</taxon>
        <taxon>Gammaproteobacteria</taxon>
        <taxon>Pseudomonadales</taxon>
        <taxon>Pseudomonadaceae</taxon>
        <taxon>Pseudomonas</taxon>
    </lineage>
</organism>
<dbReference type="EMBL" id="RBPT01000198">
    <property type="protein sequence ID" value="RMO47358.1"/>
    <property type="molecule type" value="Genomic_DNA"/>
</dbReference>
<dbReference type="InterPro" id="IPR036942">
    <property type="entry name" value="Beta-barrel_TonB_sf"/>
</dbReference>
<dbReference type="SUPFAM" id="SSF56935">
    <property type="entry name" value="Porins"/>
    <property type="match status" value="1"/>
</dbReference>
<name>A0A3M5V7S2_PSESG</name>
<dbReference type="PANTHER" id="PTHR47234:SF3">
    <property type="entry name" value="SECRETIN_TONB SHORT N-TERMINAL DOMAIN-CONTAINING PROTEIN"/>
    <property type="match status" value="1"/>
</dbReference>
<dbReference type="GO" id="GO:0009279">
    <property type="term" value="C:cell outer membrane"/>
    <property type="evidence" value="ECO:0007669"/>
    <property type="project" value="UniProtKB-SubCell"/>
</dbReference>
<gene>
    <name evidence="5" type="ORF">ALQ41_101997</name>
</gene>
<protein>
    <submittedName>
        <fullName evidence="5">TonB-dependent siderophore receptor</fullName>
    </submittedName>
</protein>
<keyword evidence="2" id="KW-0472">Membrane</keyword>
<keyword evidence="3" id="KW-0998">Cell outer membrane</keyword>
<comment type="subcellular location">
    <subcellularLocation>
        <location evidence="1">Cell outer membrane</location>
    </subcellularLocation>
</comment>
<feature type="region of interest" description="Disordered" evidence="4">
    <location>
        <begin position="1"/>
        <end position="27"/>
    </location>
</feature>
<dbReference type="Proteomes" id="UP000280599">
    <property type="component" value="Unassembled WGS sequence"/>
</dbReference>
<evidence type="ECO:0000256" key="4">
    <source>
        <dbReference type="SAM" id="MobiDB-lite"/>
    </source>
</evidence>
<evidence type="ECO:0000313" key="6">
    <source>
        <dbReference type="Proteomes" id="UP000280599"/>
    </source>
</evidence>
<dbReference type="AlphaFoldDB" id="A0A3M5V7S2"/>
<keyword evidence="5" id="KW-0675">Receptor</keyword>
<sequence length="190" mass="20193">MWTPAPGLRITPTRLTPAPAAWTSSSTIPASTVHGATCAGAPGSTTTRHVKDAPAALQGLGSNPSGSLTWVGRAREGDLTDAQPKTKWVLGGKWTLGDLGVNLQTTRYGKVKTLQQLESGDRSFGAKWITDLDVSYTLYDNITLSVGGTNIFDVRPDKNAIPSAVGLNLYGNSPFYPGGGFWYSKIAYDF</sequence>
<dbReference type="Gene3D" id="2.40.170.20">
    <property type="entry name" value="TonB-dependent receptor, beta-barrel domain"/>
    <property type="match status" value="1"/>
</dbReference>
<dbReference type="PANTHER" id="PTHR47234">
    <property type="match status" value="1"/>
</dbReference>
<evidence type="ECO:0000256" key="2">
    <source>
        <dbReference type="ARBA" id="ARBA00023136"/>
    </source>
</evidence>
<comment type="caution">
    <text evidence="5">The sequence shown here is derived from an EMBL/GenBank/DDBJ whole genome shotgun (WGS) entry which is preliminary data.</text>
</comment>
<proteinExistence type="predicted"/>